<protein>
    <submittedName>
        <fullName evidence="1">Uncharacterized protein</fullName>
    </submittedName>
</protein>
<proteinExistence type="predicted"/>
<sequence length="331" mass="37742">MQRRVTMNSLLLTFLGAISSLLGHHGETRNSNGNVALYREMNRVGNLAEYIEKIKHAKHQLTPTRRGFSRINISPSEKDAYYFAPYAGAAYCGNVSEWKCTHCDKIGHHVQVLGKFTDESYQTVAVLTADDRRKELVLTFRGTSTFMNWIQDLTFFMEDYEYAPEARIHMGFSECTTSMLEQIIPKFKSILADARFSSYNIIAVGHSMGGAMAVLSTLALQREFKIKWRRLSVYTYGQPRVGNTAFANYINSLPLRITRTVNKNDVVPHTPPRSATYTHHFAEIYLADNKSRICSLEYHEDPNCSGLNFFDLSKDAHLYVWDIHLGRKGCI</sequence>
<dbReference type="Proteomes" id="UP001165960">
    <property type="component" value="Unassembled WGS sequence"/>
</dbReference>
<evidence type="ECO:0000313" key="2">
    <source>
        <dbReference type="Proteomes" id="UP001165960"/>
    </source>
</evidence>
<dbReference type="EMBL" id="QTSX02003704">
    <property type="protein sequence ID" value="KAJ9068663.1"/>
    <property type="molecule type" value="Genomic_DNA"/>
</dbReference>
<accession>A0ACC2T1X8</accession>
<comment type="caution">
    <text evidence="1">The sequence shown here is derived from an EMBL/GenBank/DDBJ whole genome shotgun (WGS) entry which is preliminary data.</text>
</comment>
<reference evidence="1" key="1">
    <citation type="submission" date="2022-04" db="EMBL/GenBank/DDBJ databases">
        <title>Genome of the entomopathogenic fungus Entomophthora muscae.</title>
        <authorList>
            <person name="Elya C."/>
            <person name="Lovett B.R."/>
            <person name="Lee E."/>
            <person name="Macias A.M."/>
            <person name="Hajek A.E."/>
            <person name="De Bivort B.L."/>
            <person name="Kasson M.T."/>
            <person name="De Fine Licht H.H."/>
            <person name="Stajich J.E."/>
        </authorList>
    </citation>
    <scope>NUCLEOTIDE SEQUENCE</scope>
    <source>
        <strain evidence="1">Berkeley</strain>
    </source>
</reference>
<gene>
    <name evidence="1" type="ORF">DSO57_1026369</name>
</gene>
<keyword evidence="2" id="KW-1185">Reference proteome</keyword>
<name>A0ACC2T1X8_9FUNG</name>
<evidence type="ECO:0000313" key="1">
    <source>
        <dbReference type="EMBL" id="KAJ9068663.1"/>
    </source>
</evidence>
<organism evidence="1 2">
    <name type="scientific">Entomophthora muscae</name>
    <dbReference type="NCBI Taxonomy" id="34485"/>
    <lineage>
        <taxon>Eukaryota</taxon>
        <taxon>Fungi</taxon>
        <taxon>Fungi incertae sedis</taxon>
        <taxon>Zoopagomycota</taxon>
        <taxon>Entomophthoromycotina</taxon>
        <taxon>Entomophthoromycetes</taxon>
        <taxon>Entomophthorales</taxon>
        <taxon>Entomophthoraceae</taxon>
        <taxon>Entomophthora</taxon>
    </lineage>
</organism>